<evidence type="ECO:0000259" key="3">
    <source>
        <dbReference type="Pfam" id="PF13828"/>
    </source>
</evidence>
<evidence type="ECO:0000313" key="4">
    <source>
        <dbReference type="EMBL" id="AOT61304.1"/>
    </source>
</evidence>
<dbReference type="AlphaFoldDB" id="A0A1D8G784"/>
<keyword evidence="5" id="KW-1185">Reference proteome</keyword>
<feature type="compositionally biased region" description="Pro residues" evidence="1">
    <location>
        <begin position="56"/>
        <end position="76"/>
    </location>
</feature>
<dbReference type="GeneID" id="33066582"/>
<keyword evidence="2" id="KW-0812">Transmembrane</keyword>
<accession>A0A1D8G784</accession>
<keyword evidence="2" id="KW-0472">Membrane</keyword>
<feature type="transmembrane region" description="Helical" evidence="2">
    <location>
        <begin position="172"/>
        <end position="201"/>
    </location>
</feature>
<dbReference type="STRING" id="285473.A4G23_04187"/>
<dbReference type="Pfam" id="PF13828">
    <property type="entry name" value="DUF4190"/>
    <property type="match status" value="1"/>
</dbReference>
<evidence type="ECO:0000256" key="1">
    <source>
        <dbReference type="SAM" id="MobiDB-lite"/>
    </source>
</evidence>
<feature type="region of interest" description="Disordered" evidence="1">
    <location>
        <begin position="1"/>
        <end position="89"/>
    </location>
</feature>
<protein>
    <recommendedName>
        <fullName evidence="3">DUF4190 domain-containing protein</fullName>
    </recommendedName>
</protein>
<reference evidence="4 5" key="1">
    <citation type="submission" date="2016-09" db="EMBL/GenBank/DDBJ databases">
        <title>Streptomyces rubrolavendulae MJM4426 Genome sequencing and assembly.</title>
        <authorList>
            <person name="Kim J.-G."/>
        </authorList>
    </citation>
    <scope>NUCLEOTIDE SEQUENCE [LARGE SCALE GENOMIC DNA]</scope>
    <source>
        <strain evidence="4 5">MJM4426</strain>
    </source>
</reference>
<name>A0A1D8G784_9ACTN</name>
<gene>
    <name evidence="4" type="ORF">A4G23_04187</name>
</gene>
<dbReference type="EMBL" id="CP017316">
    <property type="protein sequence ID" value="AOT61304.1"/>
    <property type="molecule type" value="Genomic_DNA"/>
</dbReference>
<feature type="compositionally biased region" description="Low complexity" evidence="1">
    <location>
        <begin position="77"/>
        <end position="87"/>
    </location>
</feature>
<sequence>MPENSDRNDPWAPPESRPAQQPGVGLGKGGPPPSGPHDQPTVTSMPAAGYGAPSGDPLPPPPVAPGGPAQPAPGPYGYPAQPTPAAGTPGGYGYPQGGYSQGGYPGAYGTYGGAAAWGPGPANGLGIAAMVIGIVSLVMCWAYGLGIILGVLALVFGIIGRKRVQRGEANNGAMATAGIVTGVLGIVLGAVVLGAMVWAIVESTEGVDRDSRDPYATSLVVTEPGTALRP</sequence>
<proteinExistence type="predicted"/>
<dbReference type="OrthoDB" id="4338073at2"/>
<organism evidence="4 5">
    <name type="scientific">Streptomyces rubrolavendulae</name>
    <dbReference type="NCBI Taxonomy" id="285473"/>
    <lineage>
        <taxon>Bacteria</taxon>
        <taxon>Bacillati</taxon>
        <taxon>Actinomycetota</taxon>
        <taxon>Actinomycetes</taxon>
        <taxon>Kitasatosporales</taxon>
        <taxon>Streptomycetaceae</taxon>
        <taxon>Streptomyces</taxon>
    </lineage>
</organism>
<dbReference type="RefSeq" id="WP_069978168.1">
    <property type="nucleotide sequence ID" value="NZ_CP017316.1"/>
</dbReference>
<dbReference type="InterPro" id="IPR025241">
    <property type="entry name" value="DUF4190"/>
</dbReference>
<keyword evidence="2" id="KW-1133">Transmembrane helix</keyword>
<dbReference type="KEGG" id="srn:A4G23_04187"/>
<evidence type="ECO:0000313" key="5">
    <source>
        <dbReference type="Proteomes" id="UP000095349"/>
    </source>
</evidence>
<feature type="domain" description="DUF4190" evidence="3">
    <location>
        <begin position="125"/>
        <end position="191"/>
    </location>
</feature>
<evidence type="ECO:0000256" key="2">
    <source>
        <dbReference type="SAM" id="Phobius"/>
    </source>
</evidence>
<feature type="transmembrane region" description="Helical" evidence="2">
    <location>
        <begin position="127"/>
        <end position="160"/>
    </location>
</feature>
<dbReference type="Proteomes" id="UP000095349">
    <property type="component" value="Chromosome"/>
</dbReference>
<dbReference type="PATRIC" id="fig|285473.5.peg.4392"/>